<evidence type="ECO:0000313" key="2">
    <source>
        <dbReference type="EMBL" id="ALC81745.1"/>
    </source>
</evidence>
<protein>
    <submittedName>
        <fullName evidence="2">Uncharacterized protein</fullName>
    </submittedName>
</protein>
<feature type="signal peptide" evidence="1">
    <location>
        <begin position="1"/>
        <end position="30"/>
    </location>
</feature>
<dbReference type="AlphaFoldDB" id="A0A0M4G8Y3"/>
<accession>A0A0M4G8Y3</accession>
<name>A0A0M4G8Y3_9BACI</name>
<proteinExistence type="predicted"/>
<keyword evidence="1" id="KW-0732">Signal</keyword>
<keyword evidence="3" id="KW-1185">Reference proteome</keyword>
<evidence type="ECO:0000313" key="3">
    <source>
        <dbReference type="Proteomes" id="UP000067625"/>
    </source>
</evidence>
<feature type="chain" id="PRO_5005794657" evidence="1">
    <location>
        <begin position="31"/>
        <end position="257"/>
    </location>
</feature>
<sequence>MSIFRKRMKIVALSFMALLVSVMPSLSVQAESSKVDESANCPTCGKALPNGEDLPDSKGSKEDISKAKQIVFSSKQFKATKKNEIQKVNQKLIRVEILEDGTGIVNIPSRESNKNLAVVQYGVDLKTKEIKLEKKIYVAHDNDKKNLKIVANGKTLTDFVVDRDHMITTSTGEKVTSKEFTKQLEESKSNGDVSTQGYGSCEVGVGLLCGATGFWACYYVCVWDAIKNFEMPELGCNFMCSLIFAVGCIEATDRICP</sequence>
<reference evidence="2 3" key="2">
    <citation type="journal article" date="2016" name="Int. J. Syst. Evol. Microbiol.">
        <title>Bacillus gobiensis sp. nov., isolated from a soil sample.</title>
        <authorList>
            <person name="Liu B."/>
            <person name="Liu G.H."/>
            <person name="Cetin S."/>
            <person name="Schumann P."/>
            <person name="Pan Z.Z."/>
            <person name="Chen Q.Q."/>
        </authorList>
    </citation>
    <scope>NUCLEOTIDE SEQUENCE [LARGE SCALE GENOMIC DNA]</scope>
    <source>
        <strain evidence="2 3">FJAT-4402</strain>
    </source>
</reference>
<dbReference type="RefSeq" id="WP_053603510.1">
    <property type="nucleotide sequence ID" value="NZ_CP012600.1"/>
</dbReference>
<dbReference type="PATRIC" id="fig|1441095.3.peg.1997"/>
<evidence type="ECO:0000256" key="1">
    <source>
        <dbReference type="SAM" id="SignalP"/>
    </source>
</evidence>
<dbReference type="STRING" id="1441095.AM592_09090"/>
<dbReference type="Proteomes" id="UP000067625">
    <property type="component" value="Chromosome"/>
</dbReference>
<dbReference type="EMBL" id="CP012600">
    <property type="protein sequence ID" value="ALC81745.1"/>
    <property type="molecule type" value="Genomic_DNA"/>
</dbReference>
<dbReference type="OrthoDB" id="2969553at2"/>
<gene>
    <name evidence="2" type="ORF">AM592_09090</name>
</gene>
<reference evidence="3" key="1">
    <citation type="submission" date="2015-08" db="EMBL/GenBank/DDBJ databases">
        <title>Genome sequencing project for genomic taxonomy and phylogenomics of Bacillus-like bacteria.</title>
        <authorList>
            <person name="Liu B."/>
            <person name="Wang J."/>
            <person name="Zhu Y."/>
            <person name="Liu G."/>
            <person name="Chen Q."/>
            <person name="Chen Z."/>
            <person name="Lan J."/>
            <person name="Che J."/>
            <person name="Ge C."/>
            <person name="Shi H."/>
            <person name="Pan Z."/>
            <person name="Liu X."/>
        </authorList>
    </citation>
    <scope>NUCLEOTIDE SEQUENCE [LARGE SCALE GENOMIC DNA]</scope>
    <source>
        <strain evidence="3">FJAT-4402</strain>
    </source>
</reference>
<organism evidence="2 3">
    <name type="scientific">Bacillus gobiensis</name>
    <dbReference type="NCBI Taxonomy" id="1441095"/>
    <lineage>
        <taxon>Bacteria</taxon>
        <taxon>Bacillati</taxon>
        <taxon>Bacillota</taxon>
        <taxon>Bacilli</taxon>
        <taxon>Bacillales</taxon>
        <taxon>Bacillaceae</taxon>
        <taxon>Bacillus</taxon>
    </lineage>
</organism>